<dbReference type="WBParaSite" id="MBELARI_LOCUS4726">
    <property type="protein sequence ID" value="MBELARI_LOCUS4726"/>
    <property type="gene ID" value="MBELARI_LOCUS4726"/>
</dbReference>
<evidence type="ECO:0000313" key="4">
    <source>
        <dbReference type="WBParaSite" id="MBELARI_LOCUS4726"/>
    </source>
</evidence>
<sequence>MAINTPSISLFDGRFKEETWIQEKINKLSLKMLDEKHFLVLSFCYNAEILRHLGTCPPGFNKPVVVLQNWKTLLKNHQNELSLESDFYSKGLFLRRAADITISKQIKNPVTDIQLMILTCALLKLSIIYFESAYSKVIDDLKTIAALELLEANVLLNQYLPQYEISDEVDTLLNEDLLAELWVSFDLPKPASSTLFDDFSGTTVQLDTEFLNECVAELWRMREDRDFLTRVSWLACFEDQIWSAVHEWFKSIKVLPSSPRNTSADGRKLYPLDLEIYFLMCGASAASSQVHPDPLFPSTVAKIHAITENQIKCWKMALGSLCTNDPLDNASHMYFQCIIEATRLEKPPSGVRTIFRVFDYLRERGDDYECQMLAEKFAQRLVELSIGSKIVDHEETHTLFPSVEEPLDDKERRIAHEEASSFLAMCDLQRGWHSQAEARIKQFNSTESKQILLEIYTLWAETSTGELQEDVIAKLEQLQADLYGPSAILASIHQKASSSPVGISWKALDTSAFITSPRSVKSNKSIKSPTSDISFVSATSGYSISTRQRFPEKEIDPNRIPTTPSSPQDDYKDAMPILSPQQENQTLGARHLPKPPVFSPSTPTSALDRSTAPRSVENSFYESQAENFVVEMASLTFLEDKQRKLKERLITMQNNMKKTIDEANKHNEEMSKRLEATKIIRSPEPPKTSLSVDQAKKLAELEARLGQNPSTQLKLNPASQMLPPFPASSALSFYANQVQASLQQASQTFPTQNPMSFQSPIGISQLSKNTTFGQGVPMMKPPLLSTPTIPPTSSTQQN</sequence>
<dbReference type="Proteomes" id="UP000887575">
    <property type="component" value="Unassembled WGS sequence"/>
</dbReference>
<reference evidence="4" key="1">
    <citation type="submission" date="2024-02" db="UniProtKB">
        <authorList>
            <consortium name="WormBaseParasite"/>
        </authorList>
    </citation>
    <scope>IDENTIFICATION</scope>
</reference>
<feature type="compositionally biased region" description="Low complexity" evidence="2">
    <location>
        <begin position="781"/>
        <end position="798"/>
    </location>
</feature>
<proteinExistence type="predicted"/>
<evidence type="ECO:0000256" key="2">
    <source>
        <dbReference type="SAM" id="MobiDB-lite"/>
    </source>
</evidence>
<keyword evidence="3" id="KW-1185">Reference proteome</keyword>
<organism evidence="3 4">
    <name type="scientific">Mesorhabditis belari</name>
    <dbReference type="NCBI Taxonomy" id="2138241"/>
    <lineage>
        <taxon>Eukaryota</taxon>
        <taxon>Metazoa</taxon>
        <taxon>Ecdysozoa</taxon>
        <taxon>Nematoda</taxon>
        <taxon>Chromadorea</taxon>
        <taxon>Rhabditida</taxon>
        <taxon>Rhabditina</taxon>
        <taxon>Rhabditomorpha</taxon>
        <taxon>Rhabditoidea</taxon>
        <taxon>Rhabditidae</taxon>
        <taxon>Mesorhabditinae</taxon>
        <taxon>Mesorhabditis</taxon>
    </lineage>
</organism>
<evidence type="ECO:0000256" key="1">
    <source>
        <dbReference type="SAM" id="Coils"/>
    </source>
</evidence>
<dbReference type="AlphaFoldDB" id="A0AAF3FCV7"/>
<accession>A0AAF3FCV7</accession>
<keyword evidence="1" id="KW-0175">Coiled coil</keyword>
<feature type="region of interest" description="Disordered" evidence="2">
    <location>
        <begin position="768"/>
        <end position="798"/>
    </location>
</feature>
<evidence type="ECO:0000313" key="3">
    <source>
        <dbReference type="Proteomes" id="UP000887575"/>
    </source>
</evidence>
<protein>
    <submittedName>
        <fullName evidence="4">Uncharacterized protein</fullName>
    </submittedName>
</protein>
<feature type="region of interest" description="Disordered" evidence="2">
    <location>
        <begin position="546"/>
        <end position="574"/>
    </location>
</feature>
<feature type="coiled-coil region" evidence="1">
    <location>
        <begin position="635"/>
        <end position="680"/>
    </location>
</feature>
<feature type="compositionally biased region" description="Polar residues" evidence="2">
    <location>
        <begin position="599"/>
        <end position="613"/>
    </location>
</feature>
<feature type="region of interest" description="Disordered" evidence="2">
    <location>
        <begin position="587"/>
        <end position="613"/>
    </location>
</feature>
<name>A0AAF3FCV7_9BILA</name>